<feature type="region of interest" description="Disordered" evidence="1">
    <location>
        <begin position="1"/>
        <end position="93"/>
    </location>
</feature>
<dbReference type="EMBL" id="JACGCI010000046">
    <property type="protein sequence ID" value="KAF6751961.1"/>
    <property type="molecule type" value="Genomic_DNA"/>
</dbReference>
<comment type="caution">
    <text evidence="2">The sequence shown here is derived from an EMBL/GenBank/DDBJ whole genome shotgun (WGS) entry which is preliminary data.</text>
</comment>
<protein>
    <submittedName>
        <fullName evidence="2">Uncharacterized protein</fullName>
    </submittedName>
</protein>
<feature type="compositionally biased region" description="Low complexity" evidence="1">
    <location>
        <begin position="1"/>
        <end position="35"/>
    </location>
</feature>
<feature type="region of interest" description="Disordered" evidence="1">
    <location>
        <begin position="256"/>
        <end position="280"/>
    </location>
</feature>
<reference evidence="2 3" key="1">
    <citation type="submission" date="2020-07" db="EMBL/GenBank/DDBJ databases">
        <title>Comparative genomics of pyrophilous fungi reveals a link between fire events and developmental genes.</title>
        <authorList>
            <consortium name="DOE Joint Genome Institute"/>
            <person name="Steindorff A.S."/>
            <person name="Carver A."/>
            <person name="Calhoun S."/>
            <person name="Stillman K."/>
            <person name="Liu H."/>
            <person name="Lipzen A."/>
            <person name="Pangilinan J."/>
            <person name="Labutti K."/>
            <person name="Bruns T.D."/>
            <person name="Grigoriev I.V."/>
        </authorList>
    </citation>
    <scope>NUCLEOTIDE SEQUENCE [LARGE SCALE GENOMIC DNA]</scope>
    <source>
        <strain evidence="2 3">CBS 144469</strain>
    </source>
</reference>
<evidence type="ECO:0000313" key="2">
    <source>
        <dbReference type="EMBL" id="KAF6751961.1"/>
    </source>
</evidence>
<keyword evidence="3" id="KW-1185">Reference proteome</keyword>
<gene>
    <name evidence="2" type="ORF">DFP72DRAFT_461253</name>
</gene>
<organism evidence="2 3">
    <name type="scientific">Ephemerocybe angulata</name>
    <dbReference type="NCBI Taxonomy" id="980116"/>
    <lineage>
        <taxon>Eukaryota</taxon>
        <taxon>Fungi</taxon>
        <taxon>Dikarya</taxon>
        <taxon>Basidiomycota</taxon>
        <taxon>Agaricomycotina</taxon>
        <taxon>Agaricomycetes</taxon>
        <taxon>Agaricomycetidae</taxon>
        <taxon>Agaricales</taxon>
        <taxon>Agaricineae</taxon>
        <taxon>Psathyrellaceae</taxon>
        <taxon>Ephemerocybe</taxon>
    </lineage>
</organism>
<accession>A0A8H6HSI7</accession>
<feature type="compositionally biased region" description="Basic and acidic residues" evidence="1">
    <location>
        <begin position="79"/>
        <end position="93"/>
    </location>
</feature>
<name>A0A8H6HSI7_9AGAR</name>
<evidence type="ECO:0000256" key="1">
    <source>
        <dbReference type="SAM" id="MobiDB-lite"/>
    </source>
</evidence>
<dbReference type="Proteomes" id="UP000521943">
    <property type="component" value="Unassembled WGS sequence"/>
</dbReference>
<feature type="compositionally biased region" description="Basic and acidic residues" evidence="1">
    <location>
        <begin position="47"/>
        <end position="67"/>
    </location>
</feature>
<evidence type="ECO:0000313" key="3">
    <source>
        <dbReference type="Proteomes" id="UP000521943"/>
    </source>
</evidence>
<dbReference type="AlphaFoldDB" id="A0A8H6HSI7"/>
<proteinExistence type="predicted"/>
<sequence length="280" mass="30409">MPPKSTKTASKNAKPAAAKAAPKKAAAVAKVVASNDTGSVTRRSKRGRADSVAEVEETRSKRVKGDDVVSEAKVALPSEKLEKPRELDDETKEKLDGFEESLADHTVRSMGAIMDAIAFGKTRPDTVEGMVEAVLDELKTRALAGKSIEKDIAAVEEVDEKYGEGEYDSDPDGYDKDARRRLNKVEEMVGRLTKMYLKDIMKSLGAYPRGGTNAHIAAEIVGILEYKAQNKSKLVREYKIVKDVYGSCYGCCGDESGLDGSDDEDSEDEDGSDDGEEDEE</sequence>
<dbReference type="OrthoDB" id="3044400at2759"/>